<dbReference type="AlphaFoldDB" id="A0A1E3FYL8"/>
<reference evidence="2 5" key="2">
    <citation type="submission" date="2021-03" db="EMBL/GenBank/DDBJ databases">
        <title>Clinical course, treatment and visual outcome of an outbreak of Burkholderia contaminans endophthalmitis following cataract surgery.</title>
        <authorList>
            <person name="Lind C."/>
            <person name="Olsen K."/>
            <person name="Angelsen N.K."/>
            <person name="Krefting E.A."/>
            <person name="Fossen K."/>
            <person name="Gravningen K."/>
            <person name="Depoorter E."/>
            <person name="Vandamme P."/>
            <person name="Bertelsen G."/>
        </authorList>
    </citation>
    <scope>NUCLEOTIDE SEQUENCE [LARGE SCALE GENOMIC DNA]</scope>
    <source>
        <strain evidence="2 5">51242556</strain>
    </source>
</reference>
<dbReference type="RefSeq" id="WP_039357046.1">
    <property type="nucleotide sequence ID" value="NZ_AP018357.1"/>
</dbReference>
<organism evidence="1 4">
    <name type="scientific">Burkholderia contaminans</name>
    <dbReference type="NCBI Taxonomy" id="488447"/>
    <lineage>
        <taxon>Bacteria</taxon>
        <taxon>Pseudomonadati</taxon>
        <taxon>Pseudomonadota</taxon>
        <taxon>Betaproteobacteria</taxon>
        <taxon>Burkholderiales</taxon>
        <taxon>Burkholderiaceae</taxon>
        <taxon>Burkholderia</taxon>
        <taxon>Burkholderia cepacia complex</taxon>
    </lineage>
</organism>
<proteinExistence type="predicted"/>
<accession>A0A1E3FYL8</accession>
<dbReference type="OrthoDB" id="9007689at2"/>
<reference evidence="3 6" key="3">
    <citation type="submission" date="2021-12" db="EMBL/GenBank/DDBJ databases">
        <title>Genomic and phenotypic characterization of three Burkholderia contaminans isolates recovered from different sources.</title>
        <authorList>
            <person name="Lopez De Volder A."/>
            <person name="Fan Y."/>
            <person name="Nunvar J."/>
            <person name="Herrera T."/>
            <person name="Timp W."/>
            <person name="Degrossi J."/>
        </authorList>
    </citation>
    <scope>NUCLEOTIDE SEQUENCE [LARGE SCALE GENOMIC DNA]</scope>
    <source>
        <strain evidence="3 6">LMG 23361</strain>
    </source>
</reference>
<evidence type="ECO:0000313" key="3">
    <source>
        <dbReference type="EMBL" id="WFN20400.1"/>
    </source>
</evidence>
<dbReference type="Proteomes" id="UP001220209">
    <property type="component" value="Chromosome 2"/>
</dbReference>
<sequence>MQTHHIRLDAGQSHFAWFDKGSQVIVLDGALAVTVRHGGLDWLPDAPQHIRRLLDEGECLTLETAGYVALSAGGTGAVSTAVVEPDEQPGVLAAWWRAILHRLSGRIRGGHQVREHS</sequence>
<reference evidence="1" key="1">
    <citation type="submission" date="2021-01" db="EMBL/GenBank/DDBJ databases">
        <title>Outbreak of Burkholderia contaminns endophthalmitis traced to a clinical ventilation system.</title>
        <authorList>
            <person name="Lipuma J."/>
            <person name="Spilker T."/>
            <person name="Kratholm J."/>
        </authorList>
    </citation>
    <scope>NUCLEOTIDE SEQUENCE</scope>
    <source>
        <strain evidence="1">HI4954</strain>
    </source>
</reference>
<dbReference type="Proteomes" id="UP000611459">
    <property type="component" value="Unassembled WGS sequence"/>
</dbReference>
<dbReference type="Proteomes" id="UP000664048">
    <property type="component" value="Unassembled WGS sequence"/>
</dbReference>
<dbReference type="EMBL" id="CP090641">
    <property type="protein sequence ID" value="WFN20400.1"/>
    <property type="molecule type" value="Genomic_DNA"/>
</dbReference>
<evidence type="ECO:0000313" key="5">
    <source>
        <dbReference type="Proteomes" id="UP000664048"/>
    </source>
</evidence>
<gene>
    <name evidence="2" type="ORF">J4M89_05190</name>
    <name evidence="1" type="ORF">JIN94_00920</name>
    <name evidence="3" type="ORF">LXE91_31295</name>
</gene>
<keyword evidence="5" id="KW-1185">Reference proteome</keyword>
<protein>
    <submittedName>
        <fullName evidence="1">Uncharacterized protein</fullName>
    </submittedName>
</protein>
<evidence type="ECO:0000313" key="1">
    <source>
        <dbReference type="EMBL" id="MBK1928429.1"/>
    </source>
</evidence>
<evidence type="ECO:0000313" key="2">
    <source>
        <dbReference type="EMBL" id="MBO1828776.1"/>
    </source>
</evidence>
<dbReference type="EMBL" id="JAENIB010000001">
    <property type="protein sequence ID" value="MBK1928429.1"/>
    <property type="molecule type" value="Genomic_DNA"/>
</dbReference>
<name>A0A1E3FYL8_9BURK</name>
<evidence type="ECO:0000313" key="6">
    <source>
        <dbReference type="Proteomes" id="UP001220209"/>
    </source>
</evidence>
<evidence type="ECO:0000313" key="4">
    <source>
        <dbReference type="Proteomes" id="UP000611459"/>
    </source>
</evidence>
<dbReference type="GeneID" id="93189926"/>
<dbReference type="EMBL" id="JAGEMX010000001">
    <property type="protein sequence ID" value="MBO1828776.1"/>
    <property type="molecule type" value="Genomic_DNA"/>
</dbReference>